<accession>D8K7S6</accession>
<keyword evidence="3" id="KW-1185">Reference proteome</keyword>
<sequence length="151" mass="16852">MDNGLSKVYALAVCFSSLLLCSAITLGFFLYNMVTIIAPRVTIDPVVMHYYRSNEAFRISPFYPAGDNRPAPIVIGPGSAMLSPAPNTDEAGSRSELTDKEIETLRSKRFEARLFSHREKAKQDIILQAIIILISSSLFIVHWKLAKKYPS</sequence>
<dbReference type="RefSeq" id="WP_013221042.1">
    <property type="nucleotide sequence ID" value="NC_014315.1"/>
</dbReference>
<proteinExistence type="predicted"/>
<keyword evidence="1" id="KW-0472">Membrane</keyword>
<reference evidence="2 3" key="1">
    <citation type="submission" date="2010-06" db="EMBL/GenBank/DDBJ databases">
        <title>Complete sequence of chromosome of Nitrosococcus watsoni C-113.</title>
        <authorList>
            <consortium name="US DOE Joint Genome Institute"/>
            <person name="Lucas S."/>
            <person name="Copeland A."/>
            <person name="Lapidus A."/>
            <person name="Cheng J.-F."/>
            <person name="Bruce D."/>
            <person name="Goodwin L."/>
            <person name="Pitluck S."/>
            <person name="Malfatti S.A."/>
            <person name="Chain P.S.G."/>
            <person name="Land M."/>
            <person name="Hauser L."/>
            <person name="Kyrpides N."/>
            <person name="Ivanova N."/>
            <person name="Cambell M.A."/>
            <person name="Heidelberg J.F."/>
            <person name="Klotz M.G."/>
            <person name="Woyke T."/>
        </authorList>
    </citation>
    <scope>NUCLEOTIDE SEQUENCE [LARGE SCALE GENOMIC DNA]</scope>
    <source>
        <strain evidence="2 3">C-113</strain>
    </source>
</reference>
<dbReference type="AlphaFoldDB" id="D8K7S6"/>
<evidence type="ECO:0000256" key="1">
    <source>
        <dbReference type="SAM" id="Phobius"/>
    </source>
</evidence>
<feature type="transmembrane region" description="Helical" evidence="1">
    <location>
        <begin position="6"/>
        <end position="31"/>
    </location>
</feature>
<dbReference type="HOGENOM" id="CLU_1729473_0_0_6"/>
<keyword evidence="1" id="KW-1133">Transmembrane helix</keyword>
<dbReference type="EMBL" id="CP002086">
    <property type="protein sequence ID" value="ADJ28953.1"/>
    <property type="molecule type" value="Genomic_DNA"/>
</dbReference>
<dbReference type="STRING" id="105559.Nwat_2120"/>
<evidence type="ECO:0000313" key="2">
    <source>
        <dbReference type="EMBL" id="ADJ28953.1"/>
    </source>
</evidence>
<gene>
    <name evidence="2" type="ordered locus">Nwat_2120</name>
</gene>
<evidence type="ECO:0000313" key="3">
    <source>
        <dbReference type="Proteomes" id="UP000000393"/>
    </source>
</evidence>
<feature type="transmembrane region" description="Helical" evidence="1">
    <location>
        <begin position="125"/>
        <end position="145"/>
    </location>
</feature>
<dbReference type="Proteomes" id="UP000000393">
    <property type="component" value="Chromosome"/>
</dbReference>
<keyword evidence="1" id="KW-0812">Transmembrane</keyword>
<name>D8K7S6_NITWC</name>
<organism evidence="2 3">
    <name type="scientific">Nitrosococcus watsoni (strain C-113)</name>
    <dbReference type="NCBI Taxonomy" id="105559"/>
    <lineage>
        <taxon>Bacteria</taxon>
        <taxon>Pseudomonadati</taxon>
        <taxon>Pseudomonadota</taxon>
        <taxon>Gammaproteobacteria</taxon>
        <taxon>Chromatiales</taxon>
        <taxon>Chromatiaceae</taxon>
        <taxon>Nitrosococcus</taxon>
    </lineage>
</organism>
<dbReference type="KEGG" id="nwa:Nwat_2120"/>
<protein>
    <submittedName>
        <fullName evidence="2">Uncharacterized protein</fullName>
    </submittedName>
</protein>